<name>A0A7X3KRE8_9GAMM</name>
<keyword evidence="1" id="KW-1133">Transmembrane helix</keyword>
<dbReference type="RefSeq" id="WP_160419822.1">
    <property type="nucleotide sequence ID" value="NZ_WTKP01000015.1"/>
</dbReference>
<dbReference type="Proteomes" id="UP000437638">
    <property type="component" value="Unassembled WGS sequence"/>
</dbReference>
<dbReference type="EMBL" id="WTKP01000015">
    <property type="protein sequence ID" value="MWJ29489.1"/>
    <property type="molecule type" value="Genomic_DNA"/>
</dbReference>
<evidence type="ECO:0008006" key="4">
    <source>
        <dbReference type="Google" id="ProtNLM"/>
    </source>
</evidence>
<gene>
    <name evidence="2" type="ORF">GPM19_15010</name>
</gene>
<evidence type="ECO:0000313" key="2">
    <source>
        <dbReference type="EMBL" id="MWJ29489.1"/>
    </source>
</evidence>
<feature type="transmembrane region" description="Helical" evidence="1">
    <location>
        <begin position="186"/>
        <end position="203"/>
    </location>
</feature>
<protein>
    <recommendedName>
        <fullName evidence="4">CARDB domain-containing protein</fullName>
    </recommendedName>
</protein>
<evidence type="ECO:0000313" key="3">
    <source>
        <dbReference type="Proteomes" id="UP000437638"/>
    </source>
</evidence>
<proteinExistence type="predicted"/>
<keyword evidence="1" id="KW-0472">Membrane</keyword>
<sequence length="210" mass="23072">MTSQKGVIIATIIAALITAGVTLYVYFDGKEDGLLVTETVNHENPKENDEKQHVPTPRITFSEVFITPVDTNIPSSFFAEITNTGSKSANEFLVSVDFGEATPESCEVVSAGSAVIDSGGSSVIKRWEVSELAIKQSLYVVCNLNAPFFKALSVGEGNLENDAQLTFSSYKEQREEESITFLEGVLRFWLVAFSGILLFYFFLRLMKSLG</sequence>
<feature type="transmembrane region" description="Helical" evidence="1">
    <location>
        <begin position="7"/>
        <end position="27"/>
    </location>
</feature>
<evidence type="ECO:0000256" key="1">
    <source>
        <dbReference type="SAM" id="Phobius"/>
    </source>
</evidence>
<organism evidence="2 3">
    <name type="scientific">Vreelandella zhuhanensis</name>
    <dbReference type="NCBI Taxonomy" id="2684210"/>
    <lineage>
        <taxon>Bacteria</taxon>
        <taxon>Pseudomonadati</taxon>
        <taxon>Pseudomonadota</taxon>
        <taxon>Gammaproteobacteria</taxon>
        <taxon>Oceanospirillales</taxon>
        <taxon>Halomonadaceae</taxon>
        <taxon>Vreelandella</taxon>
    </lineage>
</organism>
<dbReference type="AlphaFoldDB" id="A0A7X3KRE8"/>
<reference evidence="2 3" key="1">
    <citation type="submission" date="2019-12" db="EMBL/GenBank/DDBJ databases">
        <title>Halomonas rutogse sp. nov. isolated from two lakes on Tibetan Plateau.</title>
        <authorList>
            <person name="Gao P."/>
        </authorList>
    </citation>
    <scope>NUCLEOTIDE SEQUENCE [LARGE SCALE GENOMIC DNA]</scope>
    <source>
        <strain evidence="2 3">ZH2S</strain>
    </source>
</reference>
<keyword evidence="1" id="KW-0812">Transmembrane</keyword>
<keyword evidence="3" id="KW-1185">Reference proteome</keyword>
<comment type="caution">
    <text evidence="2">The sequence shown here is derived from an EMBL/GenBank/DDBJ whole genome shotgun (WGS) entry which is preliminary data.</text>
</comment>
<accession>A0A7X3KRE8</accession>